<name>A0A448WTP3_9PLAT</name>
<keyword evidence="3" id="KW-1185">Reference proteome</keyword>
<evidence type="ECO:0000256" key="1">
    <source>
        <dbReference type="SAM" id="MobiDB-lite"/>
    </source>
</evidence>
<dbReference type="OrthoDB" id="5981545at2759"/>
<sequence>MYASQRDSTQYSSAVALRGRAHPTYNTEYQQPDVMLVGDHNAQNLVSDEQNPDDIGIEPIDLEEVQKINERMPVSDPNAPVGSNKNPIRIIQQGNQYITTQDVSDEHLQQIIQVSDFILDSNL</sequence>
<dbReference type="AlphaFoldDB" id="A0A448WTP3"/>
<proteinExistence type="predicted"/>
<evidence type="ECO:0000313" key="2">
    <source>
        <dbReference type="EMBL" id="VEL20017.1"/>
    </source>
</evidence>
<accession>A0A448WTP3</accession>
<feature type="compositionally biased region" description="Polar residues" evidence="1">
    <location>
        <begin position="1"/>
        <end position="13"/>
    </location>
</feature>
<dbReference type="Proteomes" id="UP000784294">
    <property type="component" value="Unassembled WGS sequence"/>
</dbReference>
<reference evidence="2" key="1">
    <citation type="submission" date="2018-11" db="EMBL/GenBank/DDBJ databases">
        <authorList>
            <consortium name="Pathogen Informatics"/>
        </authorList>
    </citation>
    <scope>NUCLEOTIDE SEQUENCE</scope>
</reference>
<protein>
    <submittedName>
        <fullName evidence="2">Uncharacterized protein</fullName>
    </submittedName>
</protein>
<evidence type="ECO:0000313" key="3">
    <source>
        <dbReference type="Proteomes" id="UP000784294"/>
    </source>
</evidence>
<dbReference type="EMBL" id="CAAALY010044349">
    <property type="protein sequence ID" value="VEL20017.1"/>
    <property type="molecule type" value="Genomic_DNA"/>
</dbReference>
<feature type="region of interest" description="Disordered" evidence="1">
    <location>
        <begin position="1"/>
        <end position="28"/>
    </location>
</feature>
<gene>
    <name evidence="2" type="ORF">PXEA_LOCUS13457</name>
</gene>
<comment type="caution">
    <text evidence="2">The sequence shown here is derived from an EMBL/GenBank/DDBJ whole genome shotgun (WGS) entry which is preliminary data.</text>
</comment>
<organism evidence="2 3">
    <name type="scientific">Protopolystoma xenopodis</name>
    <dbReference type="NCBI Taxonomy" id="117903"/>
    <lineage>
        <taxon>Eukaryota</taxon>
        <taxon>Metazoa</taxon>
        <taxon>Spiralia</taxon>
        <taxon>Lophotrochozoa</taxon>
        <taxon>Platyhelminthes</taxon>
        <taxon>Monogenea</taxon>
        <taxon>Polyopisthocotylea</taxon>
        <taxon>Polystomatidea</taxon>
        <taxon>Polystomatidae</taxon>
        <taxon>Protopolystoma</taxon>
    </lineage>
</organism>